<proteinExistence type="predicted"/>
<name>A0AAV7JMW1_9METZ</name>
<evidence type="ECO:0000313" key="3">
    <source>
        <dbReference type="Proteomes" id="UP001165289"/>
    </source>
</evidence>
<protein>
    <submittedName>
        <fullName evidence="2">Uncharacterized protein</fullName>
    </submittedName>
</protein>
<feature type="transmembrane region" description="Helical" evidence="1">
    <location>
        <begin position="65"/>
        <end position="86"/>
    </location>
</feature>
<sequence length="169" mass="18893">MDSKQDLKGPSLLLKICATINVFSFIPGVIVGFLHLAFSIVFLAQSGLGSTLAFQQTNYIITAPMFFFLGYLLAAIISTIASVLILKHDRMTHCIAGFLLLFPTCLLGMIIVIDILVIIFWYSNDFGETLPYVFGMYVAAIVAICLAFIQFWYHVFLTQLLRMKGAGWY</sequence>
<keyword evidence="3" id="KW-1185">Reference proteome</keyword>
<feature type="transmembrane region" description="Helical" evidence="1">
    <location>
        <begin position="134"/>
        <end position="155"/>
    </location>
</feature>
<reference evidence="2 3" key="1">
    <citation type="journal article" date="2023" name="BMC Biol.">
        <title>The compact genome of the sponge Oopsacas minuta (Hexactinellida) is lacking key metazoan core genes.</title>
        <authorList>
            <person name="Santini S."/>
            <person name="Schenkelaars Q."/>
            <person name="Jourda C."/>
            <person name="Duchesne M."/>
            <person name="Belahbib H."/>
            <person name="Rocher C."/>
            <person name="Selva M."/>
            <person name="Riesgo A."/>
            <person name="Vervoort M."/>
            <person name="Leys S.P."/>
            <person name="Kodjabachian L."/>
            <person name="Le Bivic A."/>
            <person name="Borchiellini C."/>
            <person name="Claverie J.M."/>
            <person name="Renard E."/>
        </authorList>
    </citation>
    <scope>NUCLEOTIDE SEQUENCE [LARGE SCALE GENOMIC DNA]</scope>
    <source>
        <strain evidence="2">SPO-2</strain>
    </source>
</reference>
<feature type="transmembrane region" description="Helical" evidence="1">
    <location>
        <begin position="98"/>
        <end position="122"/>
    </location>
</feature>
<gene>
    <name evidence="2" type="ORF">LOD99_5942</name>
</gene>
<dbReference type="Proteomes" id="UP001165289">
    <property type="component" value="Unassembled WGS sequence"/>
</dbReference>
<evidence type="ECO:0000256" key="1">
    <source>
        <dbReference type="SAM" id="Phobius"/>
    </source>
</evidence>
<organism evidence="2 3">
    <name type="scientific">Oopsacas minuta</name>
    <dbReference type="NCBI Taxonomy" id="111878"/>
    <lineage>
        <taxon>Eukaryota</taxon>
        <taxon>Metazoa</taxon>
        <taxon>Porifera</taxon>
        <taxon>Hexactinellida</taxon>
        <taxon>Hexasterophora</taxon>
        <taxon>Lyssacinosida</taxon>
        <taxon>Leucopsacidae</taxon>
        <taxon>Oopsacas</taxon>
    </lineage>
</organism>
<keyword evidence="1" id="KW-1133">Transmembrane helix</keyword>
<dbReference type="AlphaFoldDB" id="A0AAV7JMW1"/>
<feature type="transmembrane region" description="Helical" evidence="1">
    <location>
        <begin position="12"/>
        <end position="45"/>
    </location>
</feature>
<evidence type="ECO:0000313" key="2">
    <source>
        <dbReference type="EMBL" id="KAI6650263.1"/>
    </source>
</evidence>
<accession>A0AAV7JMW1</accession>
<keyword evidence="1" id="KW-0812">Transmembrane</keyword>
<dbReference type="EMBL" id="JAKMXF010000312">
    <property type="protein sequence ID" value="KAI6650263.1"/>
    <property type="molecule type" value="Genomic_DNA"/>
</dbReference>
<comment type="caution">
    <text evidence="2">The sequence shown here is derived from an EMBL/GenBank/DDBJ whole genome shotgun (WGS) entry which is preliminary data.</text>
</comment>
<keyword evidence="1" id="KW-0472">Membrane</keyword>